<evidence type="ECO:0000256" key="7">
    <source>
        <dbReference type="ARBA" id="ARBA00037847"/>
    </source>
</evidence>
<evidence type="ECO:0000256" key="6">
    <source>
        <dbReference type="ARBA" id="ARBA00023136"/>
    </source>
</evidence>
<dbReference type="SMART" id="SM01190">
    <property type="entry name" value="EMP24_GP25L"/>
    <property type="match status" value="1"/>
</dbReference>
<keyword evidence="6 9" id="KW-0472">Membrane</keyword>
<reference evidence="13 14" key="1">
    <citation type="submission" date="2024-02" db="UniProtKB">
        <authorList>
            <consortium name="WormBaseParasite"/>
        </authorList>
    </citation>
    <scope>IDENTIFICATION</scope>
</reference>
<dbReference type="GO" id="GO:0012505">
    <property type="term" value="C:endomembrane system"/>
    <property type="evidence" value="ECO:0007669"/>
    <property type="project" value="UniProtKB-SubCell"/>
</dbReference>
<dbReference type="SUPFAM" id="SSF101576">
    <property type="entry name" value="Supernatant protein factor (SPF), C-terminal domain"/>
    <property type="match status" value="1"/>
</dbReference>
<evidence type="ECO:0000313" key="13">
    <source>
        <dbReference type="WBParaSite" id="MBELARI_LOCUS1156"/>
    </source>
</evidence>
<dbReference type="WBParaSite" id="MBELARI_LOCUS1156">
    <property type="protein sequence ID" value="MBELARI_LOCUS1156"/>
    <property type="gene ID" value="MBELARI_LOCUS1156"/>
</dbReference>
<name>A0AAF3EC89_9BILA</name>
<evidence type="ECO:0000256" key="8">
    <source>
        <dbReference type="RuleBase" id="RU003827"/>
    </source>
</evidence>
<comment type="similarity">
    <text evidence="2 8">Belongs to the EMP24/GP25L family.</text>
</comment>
<dbReference type="WBParaSite" id="MBELARI_LOCUS15957">
    <property type="protein sequence ID" value="MBELARI_LOCUS15957"/>
    <property type="gene ID" value="MBELARI_LOCUS15957"/>
</dbReference>
<dbReference type="PANTHER" id="PTHR22811">
    <property type="entry name" value="TRANSMEMBRANE EMP24 DOMAIN-CONTAINING PROTEIN"/>
    <property type="match status" value="1"/>
</dbReference>
<dbReference type="Proteomes" id="UP000887575">
    <property type="component" value="Unassembled WGS sequence"/>
</dbReference>
<feature type="domain" description="GOLD" evidence="11">
    <location>
        <begin position="34"/>
        <end position="121"/>
    </location>
</feature>
<dbReference type="PROSITE" id="PS50866">
    <property type="entry name" value="GOLD"/>
    <property type="match status" value="1"/>
</dbReference>
<evidence type="ECO:0000256" key="4">
    <source>
        <dbReference type="ARBA" id="ARBA00022729"/>
    </source>
</evidence>
<evidence type="ECO:0000313" key="14">
    <source>
        <dbReference type="WBParaSite" id="MBELARI_LOCUS15957"/>
    </source>
</evidence>
<organism evidence="12 13">
    <name type="scientific">Mesorhabditis belari</name>
    <dbReference type="NCBI Taxonomy" id="2138241"/>
    <lineage>
        <taxon>Eukaryota</taxon>
        <taxon>Metazoa</taxon>
        <taxon>Ecdysozoa</taxon>
        <taxon>Nematoda</taxon>
        <taxon>Chromadorea</taxon>
        <taxon>Rhabditida</taxon>
        <taxon>Rhabditina</taxon>
        <taxon>Rhabditomorpha</taxon>
        <taxon>Rhabditoidea</taxon>
        <taxon>Rhabditidae</taxon>
        <taxon>Mesorhabditinae</taxon>
        <taxon>Mesorhabditis</taxon>
    </lineage>
</organism>
<dbReference type="InterPro" id="IPR036598">
    <property type="entry name" value="GOLD_dom_sf"/>
</dbReference>
<evidence type="ECO:0000256" key="10">
    <source>
        <dbReference type="SAM" id="SignalP"/>
    </source>
</evidence>
<dbReference type="AlphaFoldDB" id="A0AAF3EC89"/>
<evidence type="ECO:0000256" key="2">
    <source>
        <dbReference type="ARBA" id="ARBA00007104"/>
    </source>
</evidence>
<evidence type="ECO:0000259" key="11">
    <source>
        <dbReference type="PROSITE" id="PS50866"/>
    </source>
</evidence>
<keyword evidence="12" id="KW-1185">Reference proteome</keyword>
<keyword evidence="5 9" id="KW-1133">Transmembrane helix</keyword>
<keyword evidence="4 10" id="KW-0732">Signal</keyword>
<evidence type="ECO:0000313" key="12">
    <source>
        <dbReference type="Proteomes" id="UP000887575"/>
    </source>
</evidence>
<evidence type="ECO:0000256" key="3">
    <source>
        <dbReference type="ARBA" id="ARBA00022692"/>
    </source>
</evidence>
<dbReference type="InterPro" id="IPR009038">
    <property type="entry name" value="GOLD_dom"/>
</dbReference>
<keyword evidence="3 8" id="KW-0812">Transmembrane</keyword>
<protein>
    <submittedName>
        <fullName evidence="13 14">GOLD domain-containing protein</fullName>
    </submittedName>
</protein>
<dbReference type="Pfam" id="PF01105">
    <property type="entry name" value="EMP24_GP25L"/>
    <property type="match status" value="1"/>
</dbReference>
<proteinExistence type="inferred from homology"/>
<feature type="transmembrane region" description="Helical" evidence="9">
    <location>
        <begin position="191"/>
        <end position="215"/>
    </location>
</feature>
<feature type="chain" id="PRO_5041856451" evidence="10">
    <location>
        <begin position="17"/>
        <end position="230"/>
    </location>
</feature>
<sequence>MRLVTLTAIFFTIGNAIISEDEVGITVRVDPGKVECFWHTITNPKAGSMEVNWIVLKGGSGLDISFTLRSPSQQLLADETAKMHGRHTVDLSKSPIGDYVMCFDNKISTTANKIVALHVYVMDKDGNFMSDLNELEQVSAAHLEARLDFFEMATGKIKTHLSQIESIQQALQHIEYIDRTLAETNFENINFWGTVNTLVMLTACFVQVFLIRSILSDDSKVGRLLRKGKM</sequence>
<comment type="subcellular location">
    <subcellularLocation>
        <location evidence="7">Endomembrane system</location>
        <topology evidence="7">Single-pass membrane protein</topology>
    </subcellularLocation>
    <subcellularLocation>
        <location evidence="1 8">Membrane</location>
        <topology evidence="1 8">Single-pass type I membrane protein</topology>
    </subcellularLocation>
</comment>
<evidence type="ECO:0000256" key="5">
    <source>
        <dbReference type="ARBA" id="ARBA00022989"/>
    </source>
</evidence>
<dbReference type="GO" id="GO:0016020">
    <property type="term" value="C:membrane"/>
    <property type="evidence" value="ECO:0007669"/>
    <property type="project" value="UniProtKB-SubCell"/>
</dbReference>
<feature type="signal peptide" evidence="10">
    <location>
        <begin position="1"/>
        <end position="16"/>
    </location>
</feature>
<evidence type="ECO:0000256" key="1">
    <source>
        <dbReference type="ARBA" id="ARBA00004479"/>
    </source>
</evidence>
<accession>A0AAF3EC89</accession>
<evidence type="ECO:0000256" key="9">
    <source>
        <dbReference type="SAM" id="Phobius"/>
    </source>
</evidence>
<dbReference type="InterPro" id="IPR015720">
    <property type="entry name" value="Emp24-like"/>
</dbReference>